<gene>
    <name evidence="3" type="ORF">A2151_06680</name>
</gene>
<dbReference type="EMBL" id="MFSU01000003">
    <property type="protein sequence ID" value="OGI49192.1"/>
    <property type="molecule type" value="Genomic_DNA"/>
</dbReference>
<name>A0A1F6TVW2_9PROT</name>
<dbReference type="SUPFAM" id="SSF63411">
    <property type="entry name" value="LuxS/MPP-like metallohydrolase"/>
    <property type="match status" value="2"/>
</dbReference>
<dbReference type="PANTHER" id="PTHR11851">
    <property type="entry name" value="METALLOPROTEASE"/>
    <property type="match status" value="1"/>
</dbReference>
<dbReference type="PANTHER" id="PTHR11851:SF224">
    <property type="entry name" value="PROCESSING PROTEASE"/>
    <property type="match status" value="1"/>
</dbReference>
<dbReference type="InterPro" id="IPR050361">
    <property type="entry name" value="MPP/UQCRC_Complex"/>
</dbReference>
<reference evidence="3 4" key="1">
    <citation type="journal article" date="2016" name="Nat. Commun.">
        <title>Thousands of microbial genomes shed light on interconnected biogeochemical processes in an aquifer system.</title>
        <authorList>
            <person name="Anantharaman K."/>
            <person name="Brown C.T."/>
            <person name="Hug L.A."/>
            <person name="Sharon I."/>
            <person name="Castelle C.J."/>
            <person name="Probst A.J."/>
            <person name="Thomas B.C."/>
            <person name="Singh A."/>
            <person name="Wilkins M.J."/>
            <person name="Karaoz U."/>
            <person name="Brodie E.L."/>
            <person name="Williams K.H."/>
            <person name="Hubbard S.S."/>
            <person name="Banfield J.F."/>
        </authorList>
    </citation>
    <scope>NUCLEOTIDE SEQUENCE [LARGE SCALE GENOMIC DNA]</scope>
</reference>
<dbReference type="InterPro" id="IPR011249">
    <property type="entry name" value="Metalloenz_LuxS/M16"/>
</dbReference>
<evidence type="ECO:0000313" key="3">
    <source>
        <dbReference type="EMBL" id="OGI49192.1"/>
    </source>
</evidence>
<evidence type="ECO:0000313" key="4">
    <source>
        <dbReference type="Proteomes" id="UP000178885"/>
    </source>
</evidence>
<dbReference type="InterPro" id="IPR007863">
    <property type="entry name" value="Peptidase_M16_C"/>
</dbReference>
<evidence type="ECO:0000259" key="1">
    <source>
        <dbReference type="Pfam" id="PF00675"/>
    </source>
</evidence>
<keyword evidence="3" id="KW-0378">Hydrolase</keyword>
<feature type="domain" description="Peptidase M16 C-terminal" evidence="2">
    <location>
        <begin position="180"/>
        <end position="354"/>
    </location>
</feature>
<protein>
    <submittedName>
        <fullName evidence="3">Zinc protease</fullName>
    </submittedName>
</protein>
<feature type="domain" description="Peptidase M16 N-terminal" evidence="1">
    <location>
        <begin position="29"/>
        <end position="167"/>
    </location>
</feature>
<sequence>MLAAPLLAHAAPKIQHWTLANGARVYFVEAHELPMVQVRVVFDAGASRDPEGKSGVANLTGTMLREGAAGLSADDIAQRFESLGAQFGAGADRDMAATDLTSLTDKQLLEPALELFAKILTGPSFPEESLKRERERLLVALARDAQSPGSVAQKAFFRGLYGGHPYGRDPIGDEPSLKGIAREDIIAHHKRYYVGANAWVTLVGDISLADAKRIVERIAGTLPAGTEPAPLPRVHELKSAANQRIAFPASQSHILVGQPGIARNDPDYFPLYVGNYILGGGGLVSRLSEEVREKRGLSYSVYSYFMPMRVPGPFTLGLQTQNAQREQALRIMRQVLEEFVAKGPTDRELEAAKKHITGGFPLRLDSNRKIAEILAAIGFYHLPLTYLDEFIPKVEAVTAQQIRDAFQRRVKPDKMVTVIVGG</sequence>
<organism evidence="3 4">
    <name type="scientific">Candidatus Muproteobacteria bacterium RBG_16_65_34</name>
    <dbReference type="NCBI Taxonomy" id="1817760"/>
    <lineage>
        <taxon>Bacteria</taxon>
        <taxon>Pseudomonadati</taxon>
        <taxon>Pseudomonadota</taxon>
        <taxon>Candidatus Muproteobacteria</taxon>
    </lineage>
</organism>
<keyword evidence="3" id="KW-0645">Protease</keyword>
<comment type="caution">
    <text evidence="3">The sequence shown here is derived from an EMBL/GenBank/DDBJ whole genome shotgun (WGS) entry which is preliminary data.</text>
</comment>
<proteinExistence type="predicted"/>
<dbReference type="STRING" id="1817760.A2151_06680"/>
<dbReference type="GO" id="GO:0046872">
    <property type="term" value="F:metal ion binding"/>
    <property type="evidence" value="ECO:0007669"/>
    <property type="project" value="InterPro"/>
</dbReference>
<dbReference type="Pfam" id="PF00675">
    <property type="entry name" value="Peptidase_M16"/>
    <property type="match status" value="1"/>
</dbReference>
<dbReference type="Proteomes" id="UP000178885">
    <property type="component" value="Unassembled WGS sequence"/>
</dbReference>
<evidence type="ECO:0000259" key="2">
    <source>
        <dbReference type="Pfam" id="PF05193"/>
    </source>
</evidence>
<dbReference type="GO" id="GO:0006508">
    <property type="term" value="P:proteolysis"/>
    <property type="evidence" value="ECO:0007669"/>
    <property type="project" value="UniProtKB-KW"/>
</dbReference>
<dbReference type="InterPro" id="IPR011765">
    <property type="entry name" value="Pept_M16_N"/>
</dbReference>
<dbReference type="AlphaFoldDB" id="A0A1F6TVW2"/>
<dbReference type="Gene3D" id="3.30.830.10">
    <property type="entry name" value="Metalloenzyme, LuxS/M16 peptidase-like"/>
    <property type="match status" value="2"/>
</dbReference>
<dbReference type="GO" id="GO:0008233">
    <property type="term" value="F:peptidase activity"/>
    <property type="evidence" value="ECO:0007669"/>
    <property type="project" value="UniProtKB-KW"/>
</dbReference>
<dbReference type="Pfam" id="PF05193">
    <property type="entry name" value="Peptidase_M16_C"/>
    <property type="match status" value="1"/>
</dbReference>
<accession>A0A1F6TVW2</accession>